<proteinExistence type="predicted"/>
<keyword evidence="1" id="KW-0808">Transferase</keyword>
<dbReference type="Pfam" id="PF02302">
    <property type="entry name" value="PTS_IIB"/>
    <property type="match status" value="1"/>
</dbReference>
<dbReference type="GO" id="GO:0008982">
    <property type="term" value="F:protein-N(PI)-phosphohistidine-sugar phosphotransferase activity"/>
    <property type="evidence" value="ECO:0007669"/>
    <property type="project" value="InterPro"/>
</dbReference>
<evidence type="ECO:0000259" key="3">
    <source>
        <dbReference type="PROSITE" id="PS51099"/>
    </source>
</evidence>
<dbReference type="AlphaFoldDB" id="A0A3A1Y742"/>
<dbReference type="Proteomes" id="UP000266258">
    <property type="component" value="Unassembled WGS sequence"/>
</dbReference>
<dbReference type="SUPFAM" id="SSF52794">
    <property type="entry name" value="PTS system IIB component-like"/>
    <property type="match status" value="1"/>
</dbReference>
<comment type="caution">
    <text evidence="4">The sequence shown here is derived from an EMBL/GenBank/DDBJ whole genome shotgun (WGS) entry which is preliminary data.</text>
</comment>
<evidence type="ECO:0000256" key="2">
    <source>
        <dbReference type="ARBA" id="ARBA00022683"/>
    </source>
</evidence>
<gene>
    <name evidence="4" type="ORF">CJP74_00335</name>
</gene>
<sequence length="94" mass="10095">MLKIRTVCGNGIGSSLMCANKVKQICDKHGIQADVASIDFSNAASEKADLYVTIQEMAVDLEANGLRAVAIRSYVSGPKIEEDILPTLQELANK</sequence>
<keyword evidence="2" id="KW-0598">Phosphotransferase system</keyword>
<keyword evidence="5" id="KW-1185">Reference proteome</keyword>
<dbReference type="CDD" id="cd05563">
    <property type="entry name" value="PTS_IIB_ascorbate"/>
    <property type="match status" value="1"/>
</dbReference>
<organism evidence="4 5">
    <name type="scientific">Psittacicella melopsittaci</name>
    <dbReference type="NCBI Taxonomy" id="2028576"/>
    <lineage>
        <taxon>Bacteria</taxon>
        <taxon>Pseudomonadati</taxon>
        <taxon>Pseudomonadota</taxon>
        <taxon>Gammaproteobacteria</taxon>
        <taxon>Pasteurellales</taxon>
        <taxon>Psittacicellaceae</taxon>
        <taxon>Psittacicella</taxon>
    </lineage>
</organism>
<evidence type="ECO:0000313" key="5">
    <source>
        <dbReference type="Proteomes" id="UP000266258"/>
    </source>
</evidence>
<evidence type="ECO:0000313" key="4">
    <source>
        <dbReference type="EMBL" id="RIY34062.1"/>
    </source>
</evidence>
<dbReference type="RefSeq" id="WP_119496286.1">
    <property type="nucleotide sequence ID" value="NZ_NRJH01000003.1"/>
</dbReference>
<dbReference type="GO" id="GO:0009401">
    <property type="term" value="P:phosphoenolpyruvate-dependent sugar phosphotransferase system"/>
    <property type="evidence" value="ECO:0007669"/>
    <property type="project" value="UniProtKB-KW"/>
</dbReference>
<dbReference type="EMBL" id="NRJH01000003">
    <property type="protein sequence ID" value="RIY34062.1"/>
    <property type="molecule type" value="Genomic_DNA"/>
</dbReference>
<protein>
    <submittedName>
        <fullName evidence="4">PTS mannose transporter subunit IIA</fullName>
    </submittedName>
</protein>
<dbReference type="Gene3D" id="3.40.50.2300">
    <property type="match status" value="1"/>
</dbReference>
<reference evidence="4 5" key="1">
    <citation type="submission" date="2017-08" db="EMBL/GenBank/DDBJ databases">
        <title>Reclassification of Bisgaard taxon 37 and 44.</title>
        <authorList>
            <person name="Christensen H."/>
        </authorList>
    </citation>
    <scope>NUCLEOTIDE SEQUENCE [LARGE SCALE GENOMIC DNA]</scope>
    <source>
        <strain evidence="4 5">B96_4</strain>
    </source>
</reference>
<dbReference type="InterPro" id="IPR003501">
    <property type="entry name" value="PTS_EIIB_2/3"/>
</dbReference>
<dbReference type="InterPro" id="IPR036095">
    <property type="entry name" value="PTS_EIIB-like_sf"/>
</dbReference>
<dbReference type="InterPro" id="IPR013011">
    <property type="entry name" value="PTS_EIIB_2"/>
</dbReference>
<dbReference type="PROSITE" id="PS51099">
    <property type="entry name" value="PTS_EIIB_TYPE_2"/>
    <property type="match status" value="1"/>
</dbReference>
<evidence type="ECO:0000256" key="1">
    <source>
        <dbReference type="ARBA" id="ARBA00022679"/>
    </source>
</evidence>
<feature type="domain" description="PTS EIIB type-2" evidence="3">
    <location>
        <begin position="2"/>
        <end position="92"/>
    </location>
</feature>
<name>A0A3A1Y742_9GAMM</name>
<accession>A0A3A1Y742</accession>
<dbReference type="OrthoDB" id="6603449at2"/>